<organism evidence="4 5">
    <name type="scientific">Pseudoalteromonas spongiae</name>
    <dbReference type="NCBI Taxonomy" id="298657"/>
    <lineage>
        <taxon>Bacteria</taxon>
        <taxon>Pseudomonadati</taxon>
        <taxon>Pseudomonadota</taxon>
        <taxon>Gammaproteobacteria</taxon>
        <taxon>Alteromonadales</taxon>
        <taxon>Pseudoalteromonadaceae</taxon>
        <taxon>Pseudoalteromonas</taxon>
    </lineage>
</organism>
<dbReference type="SUPFAM" id="SSF48452">
    <property type="entry name" value="TPR-like"/>
    <property type="match status" value="2"/>
</dbReference>
<keyword evidence="2" id="KW-0802">TPR repeat</keyword>
<sequence length="548" mass="62067">MSQNSENPIKDKSILIIDDQKSFQQLLKGMLIQLGANNVSFYDSGEAALNKIDKDSVDLVFIDYNLGQGRNGKQFLEELKYLNKLSRHSISILVTGESTRSVVLSVLEIEPDDYLIKPFSSGMLKTRLSKLSNKKKLFFDANQAIEDGQLEAAVQIYLKIAKDRPRNAQFCYKRVCQIYFDLGQYQNAFELLGNILATARPTWALTYMAQTCMFLAQYDKAIRICDELLGQNRFNIDALDIKALCLNHIDQGKESLFLIEQSCNISPHSFARQKTFAEIAQANNDLEALIKAHGTLLAMSKGTAFAHIDYQFNYIRAMFSQLHLANSKEEKADLSNQIKGSLRQAQNDPTVTEQHALFKEFNTFCEARLSVSEGDFLDAKKMIAPYIAEQSLSSSVLPDSVMALFDLGEFDDANAQLEKYKGLNECDGQTLKQLQERNESLANHQTEFEQHNVRGIELYKQGDFQNAIEQFEMALKYAPMNTGSALNLLQALLQLLPRANQAADVILEKCRSNFRLVEGMALPRQHAKRLEDLKFEYNKLAKLYSQSN</sequence>
<protein>
    <submittedName>
        <fullName evidence="4">Response regulator</fullName>
    </submittedName>
</protein>
<dbReference type="Pfam" id="PF00072">
    <property type="entry name" value="Response_reg"/>
    <property type="match status" value="1"/>
</dbReference>
<evidence type="ECO:0000313" key="5">
    <source>
        <dbReference type="Proteomes" id="UP001382455"/>
    </source>
</evidence>
<dbReference type="InterPro" id="IPR019734">
    <property type="entry name" value="TPR_rpt"/>
</dbReference>
<reference evidence="4 5" key="1">
    <citation type="submission" date="2023-12" db="EMBL/GenBank/DDBJ databases">
        <title>Friends and Foes: Symbiotic and Algicidal bacterial influence on Karenia brevis blooms.</title>
        <authorList>
            <person name="Fei C."/>
            <person name="Mohamed A.R."/>
            <person name="Booker A."/>
            <person name="Arshad M."/>
            <person name="Klass S."/>
            <person name="Ahn S."/>
            <person name="Gilbert P.M."/>
            <person name="Heil C.A."/>
            <person name="Martinez J.M."/>
            <person name="Amin S.A."/>
        </authorList>
    </citation>
    <scope>NUCLEOTIDE SEQUENCE [LARGE SCALE GENOMIC DNA]</scope>
    <source>
        <strain evidence="4 5">CE15</strain>
    </source>
</reference>
<dbReference type="Gene3D" id="3.40.50.2300">
    <property type="match status" value="1"/>
</dbReference>
<evidence type="ECO:0000256" key="2">
    <source>
        <dbReference type="PROSITE-ProRule" id="PRU00339"/>
    </source>
</evidence>
<dbReference type="EMBL" id="JBAWKS010000001">
    <property type="protein sequence ID" value="MEI4549272.1"/>
    <property type="molecule type" value="Genomic_DNA"/>
</dbReference>
<dbReference type="InterPro" id="IPR001789">
    <property type="entry name" value="Sig_transdc_resp-reg_receiver"/>
</dbReference>
<dbReference type="InterPro" id="IPR011990">
    <property type="entry name" value="TPR-like_helical_dom_sf"/>
</dbReference>
<dbReference type="PANTHER" id="PTHR43228">
    <property type="entry name" value="TWO-COMPONENT RESPONSE REGULATOR"/>
    <property type="match status" value="1"/>
</dbReference>
<dbReference type="PROSITE" id="PS50005">
    <property type="entry name" value="TPR"/>
    <property type="match status" value="1"/>
</dbReference>
<accession>A0ABU8EQM6</accession>
<gene>
    <name evidence="4" type="ORF">WAE96_06100</name>
</gene>
<dbReference type="PROSITE" id="PS50110">
    <property type="entry name" value="RESPONSE_REGULATORY"/>
    <property type="match status" value="1"/>
</dbReference>
<dbReference type="InterPro" id="IPR052048">
    <property type="entry name" value="ST_Response_Regulator"/>
</dbReference>
<name>A0ABU8EQM6_9GAMM</name>
<dbReference type="Proteomes" id="UP001382455">
    <property type="component" value="Unassembled WGS sequence"/>
</dbReference>
<keyword evidence="1" id="KW-0597">Phosphoprotein</keyword>
<dbReference type="RefSeq" id="WP_336434877.1">
    <property type="nucleotide sequence ID" value="NZ_JBAWKS010000001.1"/>
</dbReference>
<evidence type="ECO:0000313" key="4">
    <source>
        <dbReference type="EMBL" id="MEI4549272.1"/>
    </source>
</evidence>
<proteinExistence type="predicted"/>
<feature type="domain" description="Response regulatory" evidence="3">
    <location>
        <begin position="13"/>
        <end position="132"/>
    </location>
</feature>
<dbReference type="PANTHER" id="PTHR43228:SF1">
    <property type="entry name" value="TWO-COMPONENT RESPONSE REGULATOR ARR22"/>
    <property type="match status" value="1"/>
</dbReference>
<dbReference type="SUPFAM" id="SSF52172">
    <property type="entry name" value="CheY-like"/>
    <property type="match status" value="1"/>
</dbReference>
<dbReference type="SMART" id="SM00028">
    <property type="entry name" value="TPR"/>
    <property type="match status" value="2"/>
</dbReference>
<feature type="repeat" description="TPR" evidence="2">
    <location>
        <begin position="448"/>
        <end position="481"/>
    </location>
</feature>
<keyword evidence="5" id="KW-1185">Reference proteome</keyword>
<dbReference type="SMART" id="SM00448">
    <property type="entry name" value="REC"/>
    <property type="match status" value="1"/>
</dbReference>
<feature type="modified residue" description="4-aspartylphosphate" evidence="1">
    <location>
        <position position="63"/>
    </location>
</feature>
<evidence type="ECO:0000256" key="1">
    <source>
        <dbReference type="PROSITE-ProRule" id="PRU00169"/>
    </source>
</evidence>
<dbReference type="Gene3D" id="1.25.40.10">
    <property type="entry name" value="Tetratricopeptide repeat domain"/>
    <property type="match status" value="3"/>
</dbReference>
<comment type="caution">
    <text evidence="4">The sequence shown here is derived from an EMBL/GenBank/DDBJ whole genome shotgun (WGS) entry which is preliminary data.</text>
</comment>
<dbReference type="InterPro" id="IPR011006">
    <property type="entry name" value="CheY-like_superfamily"/>
</dbReference>
<evidence type="ECO:0000259" key="3">
    <source>
        <dbReference type="PROSITE" id="PS50110"/>
    </source>
</evidence>
<dbReference type="CDD" id="cd17589">
    <property type="entry name" value="REC_TPR"/>
    <property type="match status" value="1"/>
</dbReference>